<dbReference type="PROSITE" id="PS51257">
    <property type="entry name" value="PROKAR_LIPOPROTEIN"/>
    <property type="match status" value="1"/>
</dbReference>
<keyword evidence="3" id="KW-1185">Reference proteome</keyword>
<feature type="signal peptide" evidence="1">
    <location>
        <begin position="1"/>
        <end position="25"/>
    </location>
</feature>
<reference evidence="2 3" key="1">
    <citation type="submission" date="2019-10" db="EMBL/GenBank/DDBJ databases">
        <title>Bifidobacterium from non-human primates.</title>
        <authorList>
            <person name="Modesto M."/>
        </authorList>
    </citation>
    <scope>NUCLEOTIDE SEQUENCE [LARGE SCALE GENOMIC DNA]</scope>
    <source>
        <strain evidence="2 3">TREC</strain>
    </source>
</reference>
<dbReference type="InterPro" id="IPR028082">
    <property type="entry name" value="Peripla_BP_I"/>
</dbReference>
<gene>
    <name evidence="2" type="ORF">GFD22_07705</name>
</gene>
<dbReference type="RefSeq" id="WP_152350814.1">
    <property type="nucleotide sequence ID" value="NZ_WBSN01000015.1"/>
</dbReference>
<dbReference type="OrthoDB" id="3239987at2"/>
<dbReference type="SUPFAM" id="SSF53822">
    <property type="entry name" value="Periplasmic binding protein-like I"/>
    <property type="match status" value="1"/>
</dbReference>
<dbReference type="Proteomes" id="UP000469763">
    <property type="component" value="Unassembled WGS sequence"/>
</dbReference>
<evidence type="ECO:0008006" key="4">
    <source>
        <dbReference type="Google" id="ProtNLM"/>
    </source>
</evidence>
<dbReference type="Gene3D" id="3.40.50.2300">
    <property type="match status" value="1"/>
</dbReference>
<feature type="chain" id="PRO_5039651514" description="Sugar ABC transporter substrate-binding protein" evidence="1">
    <location>
        <begin position="26"/>
        <end position="187"/>
    </location>
</feature>
<organism evidence="2 3">
    <name type="scientific">Bifidobacterium avesanii</name>
    <dbReference type="NCBI Taxonomy" id="1798157"/>
    <lineage>
        <taxon>Bacteria</taxon>
        <taxon>Bacillati</taxon>
        <taxon>Actinomycetota</taxon>
        <taxon>Actinomycetes</taxon>
        <taxon>Bifidobacteriales</taxon>
        <taxon>Bifidobacteriaceae</taxon>
        <taxon>Bifidobacterium</taxon>
    </lineage>
</organism>
<name>A0A7K3TJN1_9BIFI</name>
<proteinExistence type="predicted"/>
<keyword evidence="1" id="KW-0732">Signal</keyword>
<accession>A0A7K3TJN1</accession>
<evidence type="ECO:0000256" key="1">
    <source>
        <dbReference type="SAM" id="SignalP"/>
    </source>
</evidence>
<comment type="caution">
    <text evidence="2">The sequence shown here is derived from an EMBL/GenBank/DDBJ whole genome shotgun (WGS) entry which is preliminary data.</text>
</comment>
<evidence type="ECO:0000313" key="3">
    <source>
        <dbReference type="Proteomes" id="UP000469763"/>
    </source>
</evidence>
<evidence type="ECO:0000313" key="2">
    <source>
        <dbReference type="EMBL" id="NEG78854.1"/>
    </source>
</evidence>
<sequence length="187" mass="19598">MTMTGRTRTRLMAALACAAALTTLASGCVPRGVAVGDTQATEPAIQHDGVDVSDAIIIYIGSQDSSADKPIVDALQRAGLDTAYMSMEGVDESAGNRAIIDATNRNLSAVMVGPNDVNQWADGLRVAREAGYPVILVDPTAPVTIDETLYAAIFHVTDDASAATIFDASILVIDDHAHDKTIDVRLS</sequence>
<dbReference type="EMBL" id="WHZY01000011">
    <property type="protein sequence ID" value="NEG78854.1"/>
    <property type="molecule type" value="Genomic_DNA"/>
</dbReference>
<dbReference type="AlphaFoldDB" id="A0A7K3TJN1"/>
<protein>
    <recommendedName>
        <fullName evidence="4">Sugar ABC transporter substrate-binding protein</fullName>
    </recommendedName>
</protein>